<dbReference type="Gene3D" id="3.40.1190.10">
    <property type="entry name" value="Mur-like, catalytic domain"/>
    <property type="match status" value="2"/>
</dbReference>
<keyword evidence="5" id="KW-0133">Cell shape</keyword>
<evidence type="ECO:0000256" key="2">
    <source>
        <dbReference type="ARBA" id="ARBA00022618"/>
    </source>
</evidence>
<dbReference type="GO" id="GO:0009252">
    <property type="term" value="P:peptidoglycan biosynthetic process"/>
    <property type="evidence" value="ECO:0007669"/>
    <property type="project" value="UniProtKB-KW"/>
</dbReference>
<gene>
    <name evidence="12" type="ORF">A2932_01485</name>
</gene>
<name>A0A1G2HJ09_9BACT</name>
<dbReference type="GO" id="GO:0016881">
    <property type="term" value="F:acid-amino acid ligase activity"/>
    <property type="evidence" value="ECO:0007669"/>
    <property type="project" value="InterPro"/>
</dbReference>
<evidence type="ECO:0000256" key="1">
    <source>
        <dbReference type="ARBA" id="ARBA00022598"/>
    </source>
</evidence>
<dbReference type="Proteomes" id="UP000179153">
    <property type="component" value="Unassembled WGS sequence"/>
</dbReference>
<evidence type="ECO:0000259" key="9">
    <source>
        <dbReference type="Pfam" id="PF01225"/>
    </source>
</evidence>
<dbReference type="GO" id="GO:0051301">
    <property type="term" value="P:cell division"/>
    <property type="evidence" value="ECO:0007669"/>
    <property type="project" value="UniProtKB-KW"/>
</dbReference>
<keyword evidence="7" id="KW-0131">Cell cycle</keyword>
<feature type="domain" description="Mur ligase N-terminal catalytic" evidence="9">
    <location>
        <begin position="16"/>
        <end position="116"/>
    </location>
</feature>
<dbReference type="SUPFAM" id="SSF51984">
    <property type="entry name" value="MurCD N-terminal domain"/>
    <property type="match status" value="1"/>
</dbReference>
<dbReference type="InterPro" id="IPR000713">
    <property type="entry name" value="Mur_ligase_N"/>
</dbReference>
<evidence type="ECO:0000256" key="8">
    <source>
        <dbReference type="ARBA" id="ARBA00023316"/>
    </source>
</evidence>
<dbReference type="Gene3D" id="3.40.50.720">
    <property type="entry name" value="NAD(P)-binding Rossmann-like Domain"/>
    <property type="match status" value="1"/>
</dbReference>
<keyword evidence="3" id="KW-0547">Nucleotide-binding</keyword>
<dbReference type="Pfam" id="PF08245">
    <property type="entry name" value="Mur_ligase_M"/>
    <property type="match status" value="1"/>
</dbReference>
<dbReference type="STRING" id="1802163.A2932_01485"/>
<dbReference type="GO" id="GO:0071555">
    <property type="term" value="P:cell wall organization"/>
    <property type="evidence" value="ECO:0007669"/>
    <property type="project" value="UniProtKB-KW"/>
</dbReference>
<dbReference type="InterPro" id="IPR036615">
    <property type="entry name" value="Mur_ligase_C_dom_sf"/>
</dbReference>
<accession>A0A1G2HJ09</accession>
<dbReference type="InterPro" id="IPR013221">
    <property type="entry name" value="Mur_ligase_cen"/>
</dbReference>
<organism evidence="12 13">
    <name type="scientific">Candidatus Spechtbacteria bacterium RIFCSPLOWO2_01_FULL_46_10</name>
    <dbReference type="NCBI Taxonomy" id="1802163"/>
    <lineage>
        <taxon>Bacteria</taxon>
        <taxon>Candidatus Spechtiibacteriota</taxon>
    </lineage>
</organism>
<evidence type="ECO:0000313" key="12">
    <source>
        <dbReference type="EMBL" id="OGZ61858.1"/>
    </source>
</evidence>
<feature type="domain" description="Mur ligase central" evidence="11">
    <location>
        <begin position="120"/>
        <end position="233"/>
    </location>
</feature>
<dbReference type="Pfam" id="PF01225">
    <property type="entry name" value="Mur_ligase"/>
    <property type="match status" value="1"/>
</dbReference>
<dbReference type="GO" id="GO:0008360">
    <property type="term" value="P:regulation of cell shape"/>
    <property type="evidence" value="ECO:0007669"/>
    <property type="project" value="UniProtKB-KW"/>
</dbReference>
<sequence length="429" mass="48384">MENIKYNRLNSARNAYLIGIKGVGMCALAQILKSRGVRVLGSDTYEKFFTDEVLKKLKIECKEGFAKKNLPKNIDVVIASNAYINTQNPEIAEADRRGVSVISYPDALAELFNNAYGIAIAGSHGKSTTTAMLGYILEYAGMDPTVIVGSRVNQWGSNARASRQNLKSLNSPTNGAHHYFVAEADEYRDAFLKYRPKMIVLTNIDYDHPDYFKTEAAYKKSFQKFMRRVPKDKLIDGRQAELTQKFDLKLKGEHNQQNATVAYLAARKLGVKADTAKEALRRFSGLSRRFESYGSYHGALLYDDYAHHPTEIRAAINGAKQTHPDRKIIVMFQAHTFTRTKKLFDDFNTALKSADEVYILKTYSSARERGEDIWGKKLAKALNTRYFTTHKAAANYLHKNQNYTGSTWVVLALGAGDGWQVLMLLKNIK</sequence>
<reference evidence="12 13" key="1">
    <citation type="journal article" date="2016" name="Nat. Commun.">
        <title>Thousands of microbial genomes shed light on interconnected biogeochemical processes in an aquifer system.</title>
        <authorList>
            <person name="Anantharaman K."/>
            <person name="Brown C.T."/>
            <person name="Hug L.A."/>
            <person name="Sharon I."/>
            <person name="Castelle C.J."/>
            <person name="Probst A.J."/>
            <person name="Thomas B.C."/>
            <person name="Singh A."/>
            <person name="Wilkins M.J."/>
            <person name="Karaoz U."/>
            <person name="Brodie E.L."/>
            <person name="Williams K.H."/>
            <person name="Hubbard S.S."/>
            <person name="Banfield J.F."/>
        </authorList>
    </citation>
    <scope>NUCLEOTIDE SEQUENCE [LARGE SCALE GENOMIC DNA]</scope>
</reference>
<keyword evidence="4" id="KW-0067">ATP-binding</keyword>
<dbReference type="InterPro" id="IPR036565">
    <property type="entry name" value="Mur-like_cat_sf"/>
</dbReference>
<evidence type="ECO:0000259" key="10">
    <source>
        <dbReference type="Pfam" id="PF02875"/>
    </source>
</evidence>
<keyword evidence="2" id="KW-0132">Cell division</keyword>
<dbReference type="EMBL" id="MHOI01000008">
    <property type="protein sequence ID" value="OGZ61858.1"/>
    <property type="molecule type" value="Genomic_DNA"/>
</dbReference>
<dbReference type="SUPFAM" id="SSF53623">
    <property type="entry name" value="MurD-like peptide ligases, catalytic domain"/>
    <property type="match status" value="1"/>
</dbReference>
<dbReference type="PANTHER" id="PTHR43445:SF3">
    <property type="entry name" value="UDP-N-ACETYLMURAMATE--L-ALANINE LIGASE"/>
    <property type="match status" value="1"/>
</dbReference>
<evidence type="ECO:0008006" key="14">
    <source>
        <dbReference type="Google" id="ProtNLM"/>
    </source>
</evidence>
<dbReference type="Pfam" id="PF02875">
    <property type="entry name" value="Mur_ligase_C"/>
    <property type="match status" value="1"/>
</dbReference>
<dbReference type="GO" id="GO:0005524">
    <property type="term" value="F:ATP binding"/>
    <property type="evidence" value="ECO:0007669"/>
    <property type="project" value="UniProtKB-KW"/>
</dbReference>
<evidence type="ECO:0000313" key="13">
    <source>
        <dbReference type="Proteomes" id="UP000179153"/>
    </source>
</evidence>
<evidence type="ECO:0000256" key="7">
    <source>
        <dbReference type="ARBA" id="ARBA00023306"/>
    </source>
</evidence>
<evidence type="ECO:0000256" key="3">
    <source>
        <dbReference type="ARBA" id="ARBA00022741"/>
    </source>
</evidence>
<dbReference type="PANTHER" id="PTHR43445">
    <property type="entry name" value="UDP-N-ACETYLMURAMATE--L-ALANINE LIGASE-RELATED"/>
    <property type="match status" value="1"/>
</dbReference>
<proteinExistence type="predicted"/>
<keyword evidence="1" id="KW-0436">Ligase</keyword>
<dbReference type="InterPro" id="IPR004101">
    <property type="entry name" value="Mur_ligase_C"/>
</dbReference>
<feature type="domain" description="Mur ligase C-terminal" evidence="10">
    <location>
        <begin position="288"/>
        <end position="400"/>
    </location>
</feature>
<evidence type="ECO:0000256" key="6">
    <source>
        <dbReference type="ARBA" id="ARBA00022984"/>
    </source>
</evidence>
<dbReference type="AlphaFoldDB" id="A0A1G2HJ09"/>
<comment type="caution">
    <text evidence="12">The sequence shown here is derived from an EMBL/GenBank/DDBJ whole genome shotgun (WGS) entry which is preliminary data.</text>
</comment>
<dbReference type="Gene3D" id="3.90.190.20">
    <property type="entry name" value="Mur ligase, C-terminal domain"/>
    <property type="match status" value="1"/>
</dbReference>
<keyword evidence="6" id="KW-0573">Peptidoglycan synthesis</keyword>
<evidence type="ECO:0000256" key="5">
    <source>
        <dbReference type="ARBA" id="ARBA00022960"/>
    </source>
</evidence>
<dbReference type="InterPro" id="IPR050061">
    <property type="entry name" value="MurCDEF_pg_biosynth"/>
</dbReference>
<protein>
    <recommendedName>
        <fullName evidence="14">UDP-N-acetylmuramate--L-alanine ligase</fullName>
    </recommendedName>
</protein>
<evidence type="ECO:0000256" key="4">
    <source>
        <dbReference type="ARBA" id="ARBA00022840"/>
    </source>
</evidence>
<keyword evidence="8" id="KW-0961">Cell wall biogenesis/degradation</keyword>
<evidence type="ECO:0000259" key="11">
    <source>
        <dbReference type="Pfam" id="PF08245"/>
    </source>
</evidence>
<dbReference type="SUPFAM" id="SSF53244">
    <property type="entry name" value="MurD-like peptide ligases, peptide-binding domain"/>
    <property type="match status" value="1"/>
</dbReference>